<organism evidence="1 2">
    <name type="scientific">Priestia iocasae</name>
    <dbReference type="NCBI Taxonomy" id="2291674"/>
    <lineage>
        <taxon>Bacteria</taxon>
        <taxon>Bacillati</taxon>
        <taxon>Bacillota</taxon>
        <taxon>Bacilli</taxon>
        <taxon>Bacillales</taxon>
        <taxon>Bacillaceae</taxon>
        <taxon>Priestia</taxon>
    </lineage>
</organism>
<sequence length="73" mass="8657">MFFKRKGWLRKEFDGQLLNTFIEAKEDWSKKTDMINRGVDPSDEVIVSGKIAKAKYLYLLREAKYRDIKIGRT</sequence>
<comment type="caution">
    <text evidence="1">The sequence shown here is derived from an EMBL/GenBank/DDBJ whole genome shotgun (WGS) entry which is preliminary data.</text>
</comment>
<keyword evidence="2" id="KW-1185">Reference proteome</keyword>
<evidence type="ECO:0008006" key="3">
    <source>
        <dbReference type="Google" id="ProtNLM"/>
    </source>
</evidence>
<reference evidence="1 2" key="1">
    <citation type="submission" date="2021-01" db="EMBL/GenBank/DDBJ databases">
        <title>Genomic Encyclopedia of Type Strains, Phase IV (KMG-IV): sequencing the most valuable type-strain genomes for metagenomic binning, comparative biology and taxonomic classification.</title>
        <authorList>
            <person name="Goeker M."/>
        </authorList>
    </citation>
    <scope>NUCLEOTIDE SEQUENCE [LARGE SCALE GENOMIC DNA]</scope>
    <source>
        <strain evidence="1 2">DSM 104297</strain>
    </source>
</reference>
<evidence type="ECO:0000313" key="2">
    <source>
        <dbReference type="Proteomes" id="UP000809829"/>
    </source>
</evidence>
<gene>
    <name evidence="1" type="ORF">JOC83_004000</name>
</gene>
<dbReference type="Pfam" id="PF10704">
    <property type="entry name" value="DUF2508"/>
    <property type="match status" value="1"/>
</dbReference>
<protein>
    <recommendedName>
        <fullName evidence="3">DUF2508 family protein</fullName>
    </recommendedName>
</protein>
<accession>A0ABS2R035</accession>
<evidence type="ECO:0000313" key="1">
    <source>
        <dbReference type="EMBL" id="MBM7705088.1"/>
    </source>
</evidence>
<dbReference type="RefSeq" id="WP_205189072.1">
    <property type="nucleotide sequence ID" value="NZ_JAFBFC010000015.1"/>
</dbReference>
<name>A0ABS2R035_9BACI</name>
<dbReference type="Proteomes" id="UP000809829">
    <property type="component" value="Unassembled WGS sequence"/>
</dbReference>
<dbReference type="EMBL" id="JAFBFC010000015">
    <property type="protein sequence ID" value="MBM7705088.1"/>
    <property type="molecule type" value="Genomic_DNA"/>
</dbReference>
<dbReference type="InterPro" id="IPR019644">
    <property type="entry name" value="DUF2508"/>
</dbReference>
<proteinExistence type="predicted"/>